<dbReference type="GO" id="GO:0003684">
    <property type="term" value="F:damaged DNA binding"/>
    <property type="evidence" value="ECO:0007669"/>
    <property type="project" value="InterPro"/>
</dbReference>
<dbReference type="GO" id="GO:0003697">
    <property type="term" value="F:single-stranded DNA binding"/>
    <property type="evidence" value="ECO:0007669"/>
    <property type="project" value="TreeGrafter"/>
</dbReference>
<sequence>MVYLLRKVESAEPLHIFRFLSSRFGLLPDLDQEFCDYGRGRVILQVLRCLHQHKGSSRTLTLLFVCACRCYGISARLVCGICGPTSVSLFAEVFDTESGSWKRVDMSSHTYDGERHEIAKVSGCVNKETLVTYVDFPSCEHRGYLYIRRQNKVFVYRKGEDLTVVAILLLPKDCENGVVLNVKEFPFEEAQLQLRLVQGKQKPDPKSSRREYVYVFGCNSFGWLSELTPKYIERFNDAYIKRGKTLHEWLLRSIDLLNDRVKKIPKASLVSLLEKAEAKWMDARVSNDPLPAHKSKFKNHPIYVLASQVGNSRIKRKDVAPIAFLKGEEVFLRSDFEDLKTCSGWLKVNRRVIENAKPIAMRTVYHRDKRMHVQTSLFSESQTVLIAPKQMCDGQIPTTDYDNVDATGEKFIPHGTIYVRSKNPDLLFRTVKLLQLYHKRAFSSYQKNDSSRPEIDGVVIRKCDLPALLKKYEELATEKSHADVEMTKESHRNFWRSVFKTMLADPPSVAQEHHRKIRKELSDHVSQFLNNLQDQS</sequence>
<reference evidence="2" key="2">
    <citation type="submission" date="2021-05" db="EMBL/GenBank/DDBJ databases">
        <authorList>
            <person name="Pain A."/>
        </authorList>
    </citation>
    <scope>NUCLEOTIDE SEQUENCE</scope>
    <source>
        <strain evidence="2">1802A</strain>
    </source>
</reference>
<dbReference type="GO" id="GO:0000111">
    <property type="term" value="C:nucleotide-excision repair factor 2 complex"/>
    <property type="evidence" value="ECO:0007669"/>
    <property type="project" value="TreeGrafter"/>
</dbReference>
<dbReference type="SMART" id="SM01030">
    <property type="entry name" value="BHD_1"/>
    <property type="match status" value="1"/>
</dbReference>
<accession>A0AAD9LFZ2</accession>
<dbReference type="SUPFAM" id="SSF54001">
    <property type="entry name" value="Cysteine proteinases"/>
    <property type="match status" value="1"/>
</dbReference>
<dbReference type="PANTHER" id="PTHR12135">
    <property type="entry name" value="DNA REPAIR PROTEIN XP-C / RAD4"/>
    <property type="match status" value="1"/>
</dbReference>
<dbReference type="GO" id="GO:0006289">
    <property type="term" value="P:nucleotide-excision repair"/>
    <property type="evidence" value="ECO:0007669"/>
    <property type="project" value="InterPro"/>
</dbReference>
<dbReference type="GO" id="GO:0005737">
    <property type="term" value="C:cytoplasm"/>
    <property type="evidence" value="ECO:0007669"/>
    <property type="project" value="TreeGrafter"/>
</dbReference>
<dbReference type="Pfam" id="PF10403">
    <property type="entry name" value="BHD_1"/>
    <property type="match status" value="1"/>
</dbReference>
<dbReference type="InterPro" id="IPR036985">
    <property type="entry name" value="Transglutaminase-like_sf"/>
</dbReference>
<reference evidence="2" key="1">
    <citation type="journal article" date="2014" name="Nucleic Acids Res.">
        <title>The evolutionary dynamics of variant antigen genes in Babesia reveal a history of genomic innovation underlying host-parasite interaction.</title>
        <authorList>
            <person name="Jackson A.P."/>
            <person name="Otto T.D."/>
            <person name="Darby A."/>
            <person name="Ramaprasad A."/>
            <person name="Xia D."/>
            <person name="Echaide I.E."/>
            <person name="Farber M."/>
            <person name="Gahlot S."/>
            <person name="Gamble J."/>
            <person name="Gupta D."/>
            <person name="Gupta Y."/>
            <person name="Jackson L."/>
            <person name="Malandrin L."/>
            <person name="Malas T.B."/>
            <person name="Moussa E."/>
            <person name="Nair M."/>
            <person name="Reid A.J."/>
            <person name="Sanders M."/>
            <person name="Sharma J."/>
            <person name="Tracey A."/>
            <person name="Quail M.A."/>
            <person name="Weir W."/>
            <person name="Wastling J.M."/>
            <person name="Hall N."/>
            <person name="Willadsen P."/>
            <person name="Lingelbach K."/>
            <person name="Shiels B."/>
            <person name="Tait A."/>
            <person name="Berriman M."/>
            <person name="Allred D.R."/>
            <person name="Pain A."/>
        </authorList>
    </citation>
    <scope>NUCLEOTIDE SEQUENCE</scope>
    <source>
        <strain evidence="2">1802A</strain>
    </source>
</reference>
<dbReference type="AlphaFoldDB" id="A0AAD9LFZ2"/>
<comment type="caution">
    <text evidence="2">The sequence shown here is derived from an EMBL/GenBank/DDBJ whole genome shotgun (WGS) entry which is preliminary data.</text>
</comment>
<dbReference type="InterPro" id="IPR004583">
    <property type="entry name" value="DNA_repair_Rad4"/>
</dbReference>
<proteinExistence type="predicted"/>
<evidence type="ECO:0000259" key="1">
    <source>
        <dbReference type="SMART" id="SM01030"/>
    </source>
</evidence>
<dbReference type="PANTHER" id="PTHR12135:SF0">
    <property type="entry name" value="DNA REPAIR PROTEIN COMPLEMENTING XP-C CELLS"/>
    <property type="match status" value="1"/>
</dbReference>
<name>A0AAD9LFZ2_BABDI</name>
<dbReference type="GO" id="GO:0071942">
    <property type="term" value="C:XPC complex"/>
    <property type="evidence" value="ECO:0007669"/>
    <property type="project" value="TreeGrafter"/>
</dbReference>
<dbReference type="InterPro" id="IPR038765">
    <property type="entry name" value="Papain-like_cys_pep_sf"/>
</dbReference>
<evidence type="ECO:0000313" key="3">
    <source>
        <dbReference type="Proteomes" id="UP001195914"/>
    </source>
</evidence>
<dbReference type="Gene3D" id="3.90.260.10">
    <property type="entry name" value="Transglutaminase-like"/>
    <property type="match status" value="1"/>
</dbReference>
<dbReference type="GO" id="GO:0006298">
    <property type="term" value="P:mismatch repair"/>
    <property type="evidence" value="ECO:0007669"/>
    <property type="project" value="TreeGrafter"/>
</dbReference>
<dbReference type="Proteomes" id="UP001195914">
    <property type="component" value="Unassembled WGS sequence"/>
</dbReference>
<protein>
    <recommendedName>
        <fullName evidence="1">Rad4 beta-hairpin domain-containing protein</fullName>
    </recommendedName>
</protein>
<feature type="domain" description="Rad4 beta-hairpin" evidence="1">
    <location>
        <begin position="286"/>
        <end position="337"/>
    </location>
</feature>
<organism evidence="2 3">
    <name type="scientific">Babesia divergens</name>
    <dbReference type="NCBI Taxonomy" id="32595"/>
    <lineage>
        <taxon>Eukaryota</taxon>
        <taxon>Sar</taxon>
        <taxon>Alveolata</taxon>
        <taxon>Apicomplexa</taxon>
        <taxon>Aconoidasida</taxon>
        <taxon>Piroplasmida</taxon>
        <taxon>Babesiidae</taxon>
        <taxon>Babesia</taxon>
    </lineage>
</organism>
<dbReference type="InterPro" id="IPR018326">
    <property type="entry name" value="Rad4_beta-hairpin_dom1"/>
</dbReference>
<keyword evidence="3" id="KW-1185">Reference proteome</keyword>
<dbReference type="EMBL" id="JAHBMH010000062">
    <property type="protein sequence ID" value="KAK1934956.1"/>
    <property type="molecule type" value="Genomic_DNA"/>
</dbReference>
<gene>
    <name evidence="2" type="ORF">X943_003789</name>
</gene>
<evidence type="ECO:0000313" key="2">
    <source>
        <dbReference type="EMBL" id="KAK1934956.1"/>
    </source>
</evidence>